<evidence type="ECO:0000256" key="5">
    <source>
        <dbReference type="ARBA" id="ARBA00037357"/>
    </source>
</evidence>
<dbReference type="CDD" id="cd07377">
    <property type="entry name" value="WHTH_GntR"/>
    <property type="match status" value="1"/>
</dbReference>
<dbReference type="SUPFAM" id="SSF46785">
    <property type="entry name" value="Winged helix' DNA-binding domain"/>
    <property type="match status" value="1"/>
</dbReference>
<dbReference type="OrthoDB" id="5450856at2"/>
<dbReference type="Pfam" id="PF07729">
    <property type="entry name" value="FCD"/>
    <property type="match status" value="1"/>
</dbReference>
<evidence type="ECO:0000256" key="3">
    <source>
        <dbReference type="ARBA" id="ARBA00023125"/>
    </source>
</evidence>
<dbReference type="InterPro" id="IPR036388">
    <property type="entry name" value="WH-like_DNA-bd_sf"/>
</dbReference>
<dbReference type="PANTHER" id="PTHR43537:SF34">
    <property type="entry name" value="PYRUVATE DEHYDROGENASE COMPLEX REPRESSOR"/>
    <property type="match status" value="1"/>
</dbReference>
<dbReference type="SMART" id="SM00895">
    <property type="entry name" value="FCD"/>
    <property type="match status" value="1"/>
</dbReference>
<dbReference type="Gene3D" id="1.20.120.530">
    <property type="entry name" value="GntR ligand-binding domain-like"/>
    <property type="match status" value="1"/>
</dbReference>
<dbReference type="PRINTS" id="PR00035">
    <property type="entry name" value="HTHGNTR"/>
</dbReference>
<comment type="caution">
    <text evidence="8">The sequence shown here is derived from an EMBL/GenBank/DDBJ whole genome shotgun (WGS) entry which is preliminary data.</text>
</comment>
<keyword evidence="3" id="KW-0238">DNA-binding</keyword>
<evidence type="ECO:0000256" key="6">
    <source>
        <dbReference type="ARBA" id="ARBA00039592"/>
    </source>
</evidence>
<sequence length="272" mass="29781">MAGRSPTRASPSRKPVADRVAAEIEALIRRRDLRPGQRLPSERALSEQLGVSRTSLREAITRLATRGVVEVRKTGLVAGQTRPGDWAQRTIAAPLAPLVTEHVGYGHDVMEIRHALEGAAAQAAATRADAEDLARLRIAYERMREAHGGTTPPMDEARLDAAFHLAIAEASHNAILYQVMSSLFGLLQASISESLEKLYLLPRDFEAVSQQHDRLYHAILAGDAAEARRASDTHLTFVETTIRQIDDDLARKARVNALRAAGISPDEPELNR</sequence>
<dbReference type="GO" id="GO:0003700">
    <property type="term" value="F:DNA-binding transcription factor activity"/>
    <property type="evidence" value="ECO:0007669"/>
    <property type="project" value="InterPro"/>
</dbReference>
<comment type="function">
    <text evidence="5">Transcriptional repressor for the pyruvate dehydrogenase complex genes aceEF and lpd.</text>
</comment>
<evidence type="ECO:0000256" key="2">
    <source>
        <dbReference type="ARBA" id="ARBA00023015"/>
    </source>
</evidence>
<protein>
    <recommendedName>
        <fullName evidence="6">Pyruvate dehydrogenase complex repressor</fullName>
    </recommendedName>
</protein>
<evidence type="ECO:0000256" key="1">
    <source>
        <dbReference type="ARBA" id="ARBA00022491"/>
    </source>
</evidence>
<dbReference type="InterPro" id="IPR011711">
    <property type="entry name" value="GntR_C"/>
</dbReference>
<evidence type="ECO:0000259" key="7">
    <source>
        <dbReference type="PROSITE" id="PS50949"/>
    </source>
</evidence>
<accession>A0A844GZP8</accession>
<name>A0A844GZP8_9RHOB</name>
<proteinExistence type="predicted"/>
<dbReference type="Proteomes" id="UP000442533">
    <property type="component" value="Unassembled WGS sequence"/>
</dbReference>
<dbReference type="InterPro" id="IPR036390">
    <property type="entry name" value="WH_DNA-bd_sf"/>
</dbReference>
<dbReference type="PROSITE" id="PS50949">
    <property type="entry name" value="HTH_GNTR"/>
    <property type="match status" value="1"/>
</dbReference>
<evidence type="ECO:0000256" key="4">
    <source>
        <dbReference type="ARBA" id="ARBA00023163"/>
    </source>
</evidence>
<dbReference type="Pfam" id="PF00392">
    <property type="entry name" value="GntR"/>
    <property type="match status" value="1"/>
</dbReference>
<dbReference type="InterPro" id="IPR008920">
    <property type="entry name" value="TF_FadR/GntR_C"/>
</dbReference>
<evidence type="ECO:0000313" key="9">
    <source>
        <dbReference type="Proteomes" id="UP000442533"/>
    </source>
</evidence>
<dbReference type="AlphaFoldDB" id="A0A844GZP8"/>
<reference evidence="8 9" key="1">
    <citation type="submission" date="2019-11" db="EMBL/GenBank/DDBJ databases">
        <authorList>
            <person name="Dong K."/>
        </authorList>
    </citation>
    <scope>NUCLEOTIDE SEQUENCE [LARGE SCALE GENOMIC DNA]</scope>
    <source>
        <strain evidence="8 9">JCM 17370</strain>
    </source>
</reference>
<keyword evidence="1" id="KW-0678">Repressor</keyword>
<feature type="domain" description="HTH gntR-type" evidence="7">
    <location>
        <begin position="14"/>
        <end position="81"/>
    </location>
</feature>
<keyword evidence="2" id="KW-0805">Transcription regulation</keyword>
<evidence type="ECO:0000313" key="8">
    <source>
        <dbReference type="EMBL" id="MTH34099.1"/>
    </source>
</evidence>
<dbReference type="EMBL" id="WMIF01000005">
    <property type="protein sequence ID" value="MTH34099.1"/>
    <property type="molecule type" value="Genomic_DNA"/>
</dbReference>
<dbReference type="SUPFAM" id="SSF48008">
    <property type="entry name" value="GntR ligand-binding domain-like"/>
    <property type="match status" value="1"/>
</dbReference>
<dbReference type="Gene3D" id="1.10.10.10">
    <property type="entry name" value="Winged helix-like DNA-binding domain superfamily/Winged helix DNA-binding domain"/>
    <property type="match status" value="1"/>
</dbReference>
<dbReference type="PANTHER" id="PTHR43537">
    <property type="entry name" value="TRANSCRIPTIONAL REGULATOR, GNTR FAMILY"/>
    <property type="match status" value="1"/>
</dbReference>
<gene>
    <name evidence="8" type="ORF">GL279_05730</name>
</gene>
<dbReference type="InterPro" id="IPR000524">
    <property type="entry name" value="Tscrpt_reg_HTH_GntR"/>
</dbReference>
<keyword evidence="9" id="KW-1185">Reference proteome</keyword>
<organism evidence="8 9">
    <name type="scientific">Paracoccus limosus</name>
    <dbReference type="NCBI Taxonomy" id="913252"/>
    <lineage>
        <taxon>Bacteria</taxon>
        <taxon>Pseudomonadati</taxon>
        <taxon>Pseudomonadota</taxon>
        <taxon>Alphaproteobacteria</taxon>
        <taxon>Rhodobacterales</taxon>
        <taxon>Paracoccaceae</taxon>
        <taxon>Paracoccus</taxon>
    </lineage>
</organism>
<keyword evidence="4" id="KW-0804">Transcription</keyword>
<dbReference type="SMART" id="SM00345">
    <property type="entry name" value="HTH_GNTR"/>
    <property type="match status" value="1"/>
</dbReference>
<dbReference type="GO" id="GO:0003677">
    <property type="term" value="F:DNA binding"/>
    <property type="evidence" value="ECO:0007669"/>
    <property type="project" value="UniProtKB-KW"/>
</dbReference>